<gene>
    <name evidence="1" type="ORF">S01H1_27373</name>
</gene>
<proteinExistence type="predicted"/>
<protein>
    <recommendedName>
        <fullName evidence="2">Serine O-acetyltransferase</fullName>
    </recommendedName>
</protein>
<dbReference type="PANTHER" id="PTHR42811">
    <property type="entry name" value="SERINE ACETYLTRANSFERASE"/>
    <property type="match status" value="1"/>
</dbReference>
<dbReference type="EMBL" id="BARS01016659">
    <property type="protein sequence ID" value="GAF89342.1"/>
    <property type="molecule type" value="Genomic_DNA"/>
</dbReference>
<evidence type="ECO:0000313" key="1">
    <source>
        <dbReference type="EMBL" id="GAF89342.1"/>
    </source>
</evidence>
<comment type="caution">
    <text evidence="1">The sequence shown here is derived from an EMBL/GenBank/DDBJ whole genome shotgun (WGS) entry which is preliminary data.</text>
</comment>
<feature type="non-terminal residue" evidence="1">
    <location>
        <position position="261"/>
    </location>
</feature>
<reference evidence="1" key="1">
    <citation type="journal article" date="2014" name="Front. Microbiol.">
        <title>High frequency of phylogenetically diverse reductive dehalogenase-homologous genes in deep subseafloor sedimentary metagenomes.</title>
        <authorList>
            <person name="Kawai M."/>
            <person name="Futagami T."/>
            <person name="Toyoda A."/>
            <person name="Takaki Y."/>
            <person name="Nishi S."/>
            <person name="Hori S."/>
            <person name="Arai W."/>
            <person name="Tsubouchi T."/>
            <person name="Morono Y."/>
            <person name="Uchiyama I."/>
            <person name="Ito T."/>
            <person name="Fujiyama A."/>
            <person name="Inagaki F."/>
            <person name="Takami H."/>
        </authorList>
    </citation>
    <scope>NUCLEOTIDE SEQUENCE</scope>
    <source>
        <strain evidence="1">Expedition CK06-06</strain>
    </source>
</reference>
<evidence type="ECO:0008006" key="2">
    <source>
        <dbReference type="Google" id="ProtNLM"/>
    </source>
</evidence>
<dbReference type="AlphaFoldDB" id="X0TMH8"/>
<dbReference type="InterPro" id="IPR011004">
    <property type="entry name" value="Trimer_LpxA-like_sf"/>
</dbReference>
<organism evidence="1">
    <name type="scientific">marine sediment metagenome</name>
    <dbReference type="NCBI Taxonomy" id="412755"/>
    <lineage>
        <taxon>unclassified sequences</taxon>
        <taxon>metagenomes</taxon>
        <taxon>ecological metagenomes</taxon>
    </lineage>
</organism>
<sequence length="261" mass="28154">MVKTKTIDRSVPGEVSSTDGQLASLVAALCEANGGLRRSTADCPARQPLPSRDAVIDIVETLRAVLFPGYFGNSELTADNTAFYLGSTLDRVRRILREQVRRGLCFAREKLGAEDRADCDARAEAVTGQFLARLPTVRQLLATDVQAAYEGDPAATCPDEAIFCYPGVLAVTNYRLAHELHKLGVPLIPRIITEHAHSITGIDIHPGATIGESFFIDHGTGVVIGETCTIGKRVRLYQGVTLGAKSFPLDKDGNPIKGIKR</sequence>
<dbReference type="InterPro" id="IPR042122">
    <property type="entry name" value="Ser_AcTrfase_N_sf"/>
</dbReference>
<dbReference type="SUPFAM" id="SSF51161">
    <property type="entry name" value="Trimeric LpxA-like enzymes"/>
    <property type="match status" value="1"/>
</dbReference>
<dbReference type="Gene3D" id="2.160.10.10">
    <property type="entry name" value="Hexapeptide repeat proteins"/>
    <property type="match status" value="1"/>
</dbReference>
<name>X0TMH8_9ZZZZ</name>
<accession>X0TMH8</accession>
<dbReference type="Gene3D" id="1.10.3130.10">
    <property type="entry name" value="serine acetyltransferase, domain 1"/>
    <property type="match status" value="1"/>
</dbReference>